<accession>A0ABU7WBP8</accession>
<organism evidence="2 3">
    <name type="scientific">Luteimonas flava</name>
    <dbReference type="NCBI Taxonomy" id="3115822"/>
    <lineage>
        <taxon>Bacteria</taxon>
        <taxon>Pseudomonadati</taxon>
        <taxon>Pseudomonadota</taxon>
        <taxon>Gammaproteobacteria</taxon>
        <taxon>Lysobacterales</taxon>
        <taxon>Lysobacteraceae</taxon>
        <taxon>Luteimonas</taxon>
    </lineage>
</organism>
<sequence>MGQPVLTSAAIVMCVHGAQAAVWTSAARVRIAGSAVLCTGDAATLSACPAQPPCLALHLAGANRVFASGRALAIGVSPLQHRPTSQGLVVHTQERVRVI</sequence>
<comment type="caution">
    <text evidence="2">The sequence shown here is derived from an EMBL/GenBank/DDBJ whole genome shotgun (WGS) entry which is preliminary data.</text>
</comment>
<evidence type="ECO:0000256" key="1">
    <source>
        <dbReference type="SAM" id="SignalP"/>
    </source>
</evidence>
<gene>
    <name evidence="2" type="ORF">V3391_04030</name>
</gene>
<proteinExistence type="predicted"/>
<keyword evidence="1" id="KW-0732">Signal</keyword>
<dbReference type="Proteomes" id="UP001358324">
    <property type="component" value="Unassembled WGS sequence"/>
</dbReference>
<dbReference type="EMBL" id="JAZHBM010000001">
    <property type="protein sequence ID" value="MEF3081379.1"/>
    <property type="molecule type" value="Genomic_DNA"/>
</dbReference>
<feature type="chain" id="PRO_5046709280" evidence="1">
    <location>
        <begin position="21"/>
        <end position="99"/>
    </location>
</feature>
<dbReference type="RefSeq" id="WP_332077112.1">
    <property type="nucleotide sequence ID" value="NZ_JAZHBM010000001.1"/>
</dbReference>
<evidence type="ECO:0000313" key="3">
    <source>
        <dbReference type="Proteomes" id="UP001358324"/>
    </source>
</evidence>
<reference evidence="2 3" key="1">
    <citation type="submission" date="2024-01" db="EMBL/GenBank/DDBJ databases">
        <title>Novel species of the genus Luteimonas isolated from rivers.</title>
        <authorList>
            <person name="Lu H."/>
        </authorList>
    </citation>
    <scope>NUCLEOTIDE SEQUENCE [LARGE SCALE GENOMIC DNA]</scope>
    <source>
        <strain evidence="2 3">SMYT11W</strain>
    </source>
</reference>
<feature type="signal peptide" evidence="1">
    <location>
        <begin position="1"/>
        <end position="20"/>
    </location>
</feature>
<evidence type="ECO:0000313" key="2">
    <source>
        <dbReference type="EMBL" id="MEF3081379.1"/>
    </source>
</evidence>
<name>A0ABU7WBP8_9GAMM</name>
<protein>
    <submittedName>
        <fullName evidence="2">Uncharacterized protein</fullName>
    </submittedName>
</protein>
<keyword evidence="3" id="KW-1185">Reference proteome</keyword>